<evidence type="ECO:0000256" key="1">
    <source>
        <dbReference type="SAM" id="SignalP"/>
    </source>
</evidence>
<feature type="chain" id="PRO_5014701667" evidence="1">
    <location>
        <begin position="17"/>
        <end position="77"/>
    </location>
</feature>
<reference evidence="2" key="1">
    <citation type="submission" date="2018-01" db="EMBL/GenBank/DDBJ databases">
        <title>An insight into the sialome of Amazonian anophelines.</title>
        <authorList>
            <person name="Ribeiro J.M."/>
            <person name="Scarpassa V."/>
            <person name="Calvo E."/>
        </authorList>
    </citation>
    <scope>NUCLEOTIDE SEQUENCE</scope>
    <source>
        <tissue evidence="2">Salivary glands</tissue>
    </source>
</reference>
<feature type="signal peptide" evidence="1">
    <location>
        <begin position="1"/>
        <end position="16"/>
    </location>
</feature>
<dbReference type="EMBL" id="GGFJ01013778">
    <property type="protein sequence ID" value="MBW62919.1"/>
    <property type="molecule type" value="Transcribed_RNA"/>
</dbReference>
<sequence length="77" mass="8984">MLFNVIILLKLRYCNTSFKQVYEEVVINFEKAKGQYASSFSEEGTNPHNNDDNRFKHKHIHNINGTRQATFTIHPST</sequence>
<keyword evidence="1" id="KW-0732">Signal</keyword>
<accession>A0A2M4CCD0</accession>
<name>A0A2M4CCD0_9DIPT</name>
<dbReference type="AlphaFoldDB" id="A0A2M4CCD0"/>
<organism evidence="2">
    <name type="scientific">Anopheles marajoara</name>
    <dbReference type="NCBI Taxonomy" id="58244"/>
    <lineage>
        <taxon>Eukaryota</taxon>
        <taxon>Metazoa</taxon>
        <taxon>Ecdysozoa</taxon>
        <taxon>Arthropoda</taxon>
        <taxon>Hexapoda</taxon>
        <taxon>Insecta</taxon>
        <taxon>Pterygota</taxon>
        <taxon>Neoptera</taxon>
        <taxon>Endopterygota</taxon>
        <taxon>Diptera</taxon>
        <taxon>Nematocera</taxon>
        <taxon>Culicoidea</taxon>
        <taxon>Culicidae</taxon>
        <taxon>Anophelinae</taxon>
        <taxon>Anopheles</taxon>
    </lineage>
</organism>
<protein>
    <submittedName>
        <fullName evidence="2">Putative secreted protein</fullName>
    </submittedName>
</protein>
<proteinExistence type="predicted"/>
<evidence type="ECO:0000313" key="2">
    <source>
        <dbReference type="EMBL" id="MBW62919.1"/>
    </source>
</evidence>